<dbReference type="GO" id="GO:0010038">
    <property type="term" value="P:response to metal ion"/>
    <property type="evidence" value="ECO:0007669"/>
    <property type="project" value="InterPro"/>
</dbReference>
<comment type="similarity">
    <text evidence="3 9">Belongs to the class I-like SAM-binding methyltransferase superfamily. TPMT family.</text>
</comment>
<dbReference type="GO" id="GO:0005737">
    <property type="term" value="C:cytoplasm"/>
    <property type="evidence" value="ECO:0007669"/>
    <property type="project" value="UniProtKB-SubCell"/>
</dbReference>
<dbReference type="Gene3D" id="3.40.50.150">
    <property type="entry name" value="Vaccinia Virus protein VP39"/>
    <property type="match status" value="1"/>
</dbReference>
<keyword evidence="11" id="KW-1185">Reference proteome</keyword>
<dbReference type="GO" id="GO:0032259">
    <property type="term" value="P:methylation"/>
    <property type="evidence" value="ECO:0007669"/>
    <property type="project" value="UniProtKB-KW"/>
</dbReference>
<evidence type="ECO:0000256" key="9">
    <source>
        <dbReference type="HAMAP-Rule" id="MF_00812"/>
    </source>
</evidence>
<feature type="binding site" evidence="9">
    <location>
        <position position="10"/>
    </location>
    <ligand>
        <name>S-adenosyl-L-methionine</name>
        <dbReference type="ChEBI" id="CHEBI:59789"/>
    </ligand>
</feature>
<sequence length="205" mass="22992">MEHAFWHARWQDGQIGFHQAAINPWLQQYWSRLGVPGDTSVLVPLCGKSSDMLWLREQGHGVVGVELSDLACRDFFVEHGVQITPVAVPEGHTRERDGIKLWSADFFALGREHWGDVAAVYDRAALIALPPELRRAYAAHLRQELLSGVEMLLVALEFPGGEGPPFSVTEAEVRQLFEPAFTVVRLDQADTGAARREVVYHLTRQ</sequence>
<evidence type="ECO:0000256" key="2">
    <source>
        <dbReference type="ARBA" id="ARBA00004496"/>
    </source>
</evidence>
<dbReference type="EMBL" id="JACEMT010000032">
    <property type="protein sequence ID" value="MBA4501128.1"/>
    <property type="molecule type" value="Genomic_DNA"/>
</dbReference>
<dbReference type="InterPro" id="IPR025835">
    <property type="entry name" value="Thiopurine_S-MeTrfase"/>
</dbReference>
<evidence type="ECO:0000256" key="5">
    <source>
        <dbReference type="ARBA" id="ARBA00022490"/>
    </source>
</evidence>
<dbReference type="PANTHER" id="PTHR10259">
    <property type="entry name" value="THIOPURINE S-METHYLTRANSFERASE"/>
    <property type="match status" value="1"/>
</dbReference>
<proteinExistence type="inferred from homology"/>
<reference evidence="10 11" key="1">
    <citation type="submission" date="2020-07" db="EMBL/GenBank/DDBJ databases">
        <title>Bacterium isolated from marien macroalgae.</title>
        <authorList>
            <person name="Zhu K."/>
            <person name="Lu D."/>
            <person name="Du Z."/>
        </authorList>
    </citation>
    <scope>NUCLEOTIDE SEQUENCE [LARGE SCALE GENOMIC DNA]</scope>
    <source>
        <strain evidence="10 11">3-1745</strain>
    </source>
</reference>
<accession>A0A7W1WVW9</accession>
<feature type="binding site" evidence="9">
    <location>
        <position position="66"/>
    </location>
    <ligand>
        <name>S-adenosyl-L-methionine</name>
        <dbReference type="ChEBI" id="CHEBI:59789"/>
    </ligand>
</feature>
<keyword evidence="6 9" id="KW-0489">Methyltransferase</keyword>
<dbReference type="InterPro" id="IPR029063">
    <property type="entry name" value="SAM-dependent_MTases_sf"/>
</dbReference>
<evidence type="ECO:0000256" key="6">
    <source>
        <dbReference type="ARBA" id="ARBA00022603"/>
    </source>
</evidence>
<dbReference type="PIRSF" id="PIRSF023956">
    <property type="entry name" value="Thiopurine_S-methyltransferase"/>
    <property type="match status" value="1"/>
</dbReference>
<evidence type="ECO:0000256" key="3">
    <source>
        <dbReference type="ARBA" id="ARBA00008145"/>
    </source>
</evidence>
<protein>
    <recommendedName>
        <fullName evidence="4 9">Thiopurine S-methyltransferase</fullName>
        <ecNumber evidence="4 9">2.1.1.67</ecNumber>
    </recommendedName>
    <alternativeName>
        <fullName evidence="9">Thiopurine methyltransferase</fullName>
    </alternativeName>
</protein>
<evidence type="ECO:0000256" key="7">
    <source>
        <dbReference type="ARBA" id="ARBA00022679"/>
    </source>
</evidence>
<dbReference type="FunFam" id="3.40.50.150:FF:000101">
    <property type="entry name" value="Thiopurine S-methyltransferase"/>
    <property type="match status" value="1"/>
</dbReference>
<dbReference type="NCBIfam" id="TIGR03840">
    <property type="entry name" value="TMPT_Se_Te"/>
    <property type="match status" value="1"/>
</dbReference>
<keyword evidence="5 9" id="KW-0963">Cytoplasm</keyword>
<name>A0A7W1WVW9_9GAMM</name>
<dbReference type="InterPro" id="IPR008854">
    <property type="entry name" value="TPMT"/>
</dbReference>
<evidence type="ECO:0000313" key="10">
    <source>
        <dbReference type="EMBL" id="MBA4501128.1"/>
    </source>
</evidence>
<dbReference type="InterPro" id="IPR022474">
    <property type="entry name" value="Thiopur_S-MeTfrase_Se/Te_detox"/>
</dbReference>
<dbReference type="RefSeq" id="WP_181736660.1">
    <property type="nucleotide sequence ID" value="NZ_JACEMT010000032.1"/>
</dbReference>
<feature type="binding site" evidence="9">
    <location>
        <position position="45"/>
    </location>
    <ligand>
        <name>S-adenosyl-L-methionine</name>
        <dbReference type="ChEBI" id="CHEBI:59789"/>
    </ligand>
</feature>
<evidence type="ECO:0000256" key="1">
    <source>
        <dbReference type="ARBA" id="ARBA00000903"/>
    </source>
</evidence>
<gene>
    <name evidence="9" type="primary">tpm</name>
    <name evidence="10" type="ORF">H1S06_01930</name>
</gene>
<dbReference type="PROSITE" id="PS51585">
    <property type="entry name" value="SAM_MT_TPMT"/>
    <property type="match status" value="1"/>
</dbReference>
<comment type="subcellular location">
    <subcellularLocation>
        <location evidence="2 9">Cytoplasm</location>
    </subcellularLocation>
</comment>
<dbReference type="AlphaFoldDB" id="A0A7W1WVW9"/>
<feature type="binding site" evidence="9">
    <location>
        <position position="123"/>
    </location>
    <ligand>
        <name>S-adenosyl-L-methionine</name>
        <dbReference type="ChEBI" id="CHEBI:59789"/>
    </ligand>
</feature>
<dbReference type="NCBIfam" id="NF009732">
    <property type="entry name" value="PRK13255.1"/>
    <property type="match status" value="1"/>
</dbReference>
<evidence type="ECO:0000256" key="8">
    <source>
        <dbReference type="ARBA" id="ARBA00022691"/>
    </source>
</evidence>
<organism evidence="10 11">
    <name type="scientific">Marinobacterium marinum</name>
    <dbReference type="NCBI Taxonomy" id="2756129"/>
    <lineage>
        <taxon>Bacteria</taxon>
        <taxon>Pseudomonadati</taxon>
        <taxon>Pseudomonadota</taxon>
        <taxon>Gammaproteobacteria</taxon>
        <taxon>Oceanospirillales</taxon>
        <taxon>Oceanospirillaceae</taxon>
        <taxon>Marinobacterium</taxon>
    </lineage>
</organism>
<dbReference type="PANTHER" id="PTHR10259:SF11">
    <property type="entry name" value="THIOPURINE S-METHYLTRANSFERASE"/>
    <property type="match status" value="1"/>
</dbReference>
<dbReference type="Pfam" id="PF05724">
    <property type="entry name" value="TPMT"/>
    <property type="match status" value="1"/>
</dbReference>
<comment type="catalytic activity">
    <reaction evidence="1 9">
        <text>S-adenosyl-L-methionine + a thiopurine = S-adenosyl-L-homocysteine + a thiopurine S-methylether.</text>
        <dbReference type="EC" id="2.1.1.67"/>
    </reaction>
</comment>
<dbReference type="Proteomes" id="UP000538931">
    <property type="component" value="Unassembled WGS sequence"/>
</dbReference>
<keyword evidence="7 9" id="KW-0808">Transferase</keyword>
<dbReference type="SUPFAM" id="SSF53335">
    <property type="entry name" value="S-adenosyl-L-methionine-dependent methyltransferases"/>
    <property type="match status" value="1"/>
</dbReference>
<keyword evidence="8 9" id="KW-0949">S-adenosyl-L-methionine</keyword>
<evidence type="ECO:0000256" key="4">
    <source>
        <dbReference type="ARBA" id="ARBA00011905"/>
    </source>
</evidence>
<dbReference type="HAMAP" id="MF_00812">
    <property type="entry name" value="Thiopur_methtran"/>
    <property type="match status" value="1"/>
</dbReference>
<evidence type="ECO:0000313" key="11">
    <source>
        <dbReference type="Proteomes" id="UP000538931"/>
    </source>
</evidence>
<comment type="caution">
    <text evidence="10">The sequence shown here is derived from an EMBL/GenBank/DDBJ whole genome shotgun (WGS) entry which is preliminary data.</text>
</comment>
<dbReference type="EC" id="2.1.1.67" evidence="4 9"/>
<dbReference type="GO" id="GO:0008119">
    <property type="term" value="F:thiopurine S-methyltransferase activity"/>
    <property type="evidence" value="ECO:0007669"/>
    <property type="project" value="UniProtKB-UniRule"/>
</dbReference>